<dbReference type="PROSITE" id="PS50240">
    <property type="entry name" value="TRYPSIN_DOM"/>
    <property type="match status" value="1"/>
</dbReference>
<dbReference type="SUPFAM" id="SSF50494">
    <property type="entry name" value="Trypsin-like serine proteases"/>
    <property type="match status" value="1"/>
</dbReference>
<dbReference type="InterPro" id="IPR043504">
    <property type="entry name" value="Peptidase_S1_PA_chymotrypsin"/>
</dbReference>
<dbReference type="InterPro" id="IPR001314">
    <property type="entry name" value="Peptidase_S1A"/>
</dbReference>
<evidence type="ECO:0000259" key="6">
    <source>
        <dbReference type="PROSITE" id="PS50240"/>
    </source>
</evidence>
<feature type="domain" description="Peptidase S1" evidence="6">
    <location>
        <begin position="279"/>
        <end position="505"/>
    </location>
</feature>
<dbReference type="Pfam" id="PF00089">
    <property type="entry name" value="Trypsin"/>
    <property type="match status" value="1"/>
</dbReference>
<dbReference type="InterPro" id="IPR001254">
    <property type="entry name" value="Trypsin_dom"/>
</dbReference>
<evidence type="ECO:0000313" key="8">
    <source>
        <dbReference type="Proteomes" id="UP001292094"/>
    </source>
</evidence>
<dbReference type="SMART" id="SM00020">
    <property type="entry name" value="Tryp_SPc"/>
    <property type="match status" value="1"/>
</dbReference>
<gene>
    <name evidence="7" type="ORF">Pmani_023244</name>
</gene>
<keyword evidence="8" id="KW-1185">Reference proteome</keyword>
<dbReference type="PROSITE" id="PS00134">
    <property type="entry name" value="TRYPSIN_HIS"/>
    <property type="match status" value="1"/>
</dbReference>
<dbReference type="GO" id="GO:0006508">
    <property type="term" value="P:proteolysis"/>
    <property type="evidence" value="ECO:0007669"/>
    <property type="project" value="UniProtKB-KW"/>
</dbReference>
<dbReference type="InterPro" id="IPR033116">
    <property type="entry name" value="TRYPSIN_SER"/>
</dbReference>
<evidence type="ECO:0000313" key="7">
    <source>
        <dbReference type="EMBL" id="KAK4304809.1"/>
    </source>
</evidence>
<organism evidence="7 8">
    <name type="scientific">Petrolisthes manimaculis</name>
    <dbReference type="NCBI Taxonomy" id="1843537"/>
    <lineage>
        <taxon>Eukaryota</taxon>
        <taxon>Metazoa</taxon>
        <taxon>Ecdysozoa</taxon>
        <taxon>Arthropoda</taxon>
        <taxon>Crustacea</taxon>
        <taxon>Multicrustacea</taxon>
        <taxon>Malacostraca</taxon>
        <taxon>Eumalacostraca</taxon>
        <taxon>Eucarida</taxon>
        <taxon>Decapoda</taxon>
        <taxon>Pleocyemata</taxon>
        <taxon>Anomura</taxon>
        <taxon>Galatheoidea</taxon>
        <taxon>Porcellanidae</taxon>
        <taxon>Petrolisthes</taxon>
    </lineage>
</organism>
<dbReference type="InterPro" id="IPR018114">
    <property type="entry name" value="TRYPSIN_HIS"/>
</dbReference>
<evidence type="ECO:0000256" key="5">
    <source>
        <dbReference type="RuleBase" id="RU363034"/>
    </source>
</evidence>
<comment type="caution">
    <text evidence="7">The sequence shown here is derived from an EMBL/GenBank/DDBJ whole genome shotgun (WGS) entry which is preliminary data.</text>
</comment>
<evidence type="ECO:0000256" key="4">
    <source>
        <dbReference type="ARBA" id="ARBA00023157"/>
    </source>
</evidence>
<accession>A0AAE1PA95</accession>
<evidence type="ECO:0000256" key="1">
    <source>
        <dbReference type="ARBA" id="ARBA00022670"/>
    </source>
</evidence>
<dbReference type="PANTHER" id="PTHR24252">
    <property type="entry name" value="ACROSIN-RELATED"/>
    <property type="match status" value="1"/>
</dbReference>
<keyword evidence="1 5" id="KW-0645">Protease</keyword>
<dbReference type="PANTHER" id="PTHR24252:SF7">
    <property type="entry name" value="HYALIN"/>
    <property type="match status" value="1"/>
</dbReference>
<dbReference type="CDD" id="cd00190">
    <property type="entry name" value="Tryp_SPc"/>
    <property type="match status" value="1"/>
</dbReference>
<dbReference type="FunFam" id="2.40.10.10:FF:000006">
    <property type="entry name" value="Serine proteinase stubble"/>
    <property type="match status" value="1"/>
</dbReference>
<keyword evidence="4" id="KW-1015">Disulfide bond</keyword>
<dbReference type="InterPro" id="IPR009003">
    <property type="entry name" value="Peptidase_S1_PA"/>
</dbReference>
<protein>
    <recommendedName>
        <fullName evidence="6">Peptidase S1 domain-containing protein</fullName>
    </recommendedName>
</protein>
<name>A0AAE1PA95_9EUCA</name>
<dbReference type="PROSITE" id="PS00135">
    <property type="entry name" value="TRYPSIN_SER"/>
    <property type="match status" value="1"/>
</dbReference>
<sequence>MSSSSFILDPPCPPPPFSTLHVLPLLHSRPSMSSSSILDPSCPPPSSFSTLHVLLLHSRPSMSSSSFILDPPCPPPPPFSTLHVLLLLHSLPSMSSSSSILYPPCPPPPPFSTLHVLLLLHSLPSMSSSSSIIDPPCPPSGIDAPPQRRAYRIFPGDVYSMVPSKTSGRAKFKWAFKAKGDCEVISLTCGTNFFSSPKECMDTMKFTFKEGGTTQNVKPDCGTDVSGISASTNSGSLVVQFRSLNRKNRFDFTCSVMCDADTTGSTKVCGDPTLLPTRVVGGTTTTIDEYPWQCGLTSRTTSTNPFCGCSIVNNRYIVTAAHCVVGSSPNSFTVAVGSTDITSGTTRVAVSRITVHENYNNRNLQNDIAVLELASPLTFSDTVMPVCAPDTSNDFVGETATATGWGTLASGGSQPSILQEVDITVISNSQCASAYNFNIPNVMICATDAGKDTCQGDSGGPLVVPNSDSVYSLVGITSWGIGCATNPGVYTRVTEYVDWVNNLVSRGQQMCV</sequence>
<evidence type="ECO:0000256" key="2">
    <source>
        <dbReference type="ARBA" id="ARBA00022801"/>
    </source>
</evidence>
<dbReference type="Proteomes" id="UP001292094">
    <property type="component" value="Unassembled WGS sequence"/>
</dbReference>
<dbReference type="AlphaFoldDB" id="A0AAE1PA95"/>
<evidence type="ECO:0000256" key="3">
    <source>
        <dbReference type="ARBA" id="ARBA00022825"/>
    </source>
</evidence>
<dbReference type="PRINTS" id="PR00722">
    <property type="entry name" value="CHYMOTRYPSIN"/>
</dbReference>
<reference evidence="7" key="1">
    <citation type="submission" date="2023-11" db="EMBL/GenBank/DDBJ databases">
        <title>Genome assemblies of two species of porcelain crab, Petrolisthes cinctipes and Petrolisthes manimaculis (Anomura: Porcellanidae).</title>
        <authorList>
            <person name="Angst P."/>
        </authorList>
    </citation>
    <scope>NUCLEOTIDE SEQUENCE</scope>
    <source>
        <strain evidence="7">PB745_02</strain>
        <tissue evidence="7">Gill</tissue>
    </source>
</reference>
<dbReference type="Gene3D" id="2.40.10.10">
    <property type="entry name" value="Trypsin-like serine proteases"/>
    <property type="match status" value="1"/>
</dbReference>
<keyword evidence="3 5" id="KW-0720">Serine protease</keyword>
<dbReference type="GO" id="GO:0004252">
    <property type="term" value="F:serine-type endopeptidase activity"/>
    <property type="evidence" value="ECO:0007669"/>
    <property type="project" value="InterPro"/>
</dbReference>
<keyword evidence="2 5" id="KW-0378">Hydrolase</keyword>
<proteinExistence type="predicted"/>
<dbReference type="EMBL" id="JAWZYT010002376">
    <property type="protein sequence ID" value="KAK4304809.1"/>
    <property type="molecule type" value="Genomic_DNA"/>
</dbReference>